<dbReference type="EMBL" id="AWTN01000002">
    <property type="protein sequence ID" value="KGH00373.1"/>
    <property type="molecule type" value="Genomic_DNA"/>
</dbReference>
<dbReference type="InterPro" id="IPR013766">
    <property type="entry name" value="Thioredoxin_domain"/>
</dbReference>
<keyword evidence="4" id="KW-1015">Disulfide bond</keyword>
<dbReference type="InterPro" id="IPR036249">
    <property type="entry name" value="Thioredoxin-like_sf"/>
</dbReference>
<dbReference type="PROSITE" id="PS51352">
    <property type="entry name" value="THIOREDOXIN_2"/>
    <property type="match status" value="1"/>
</dbReference>
<evidence type="ECO:0000256" key="3">
    <source>
        <dbReference type="ARBA" id="ARBA00022748"/>
    </source>
</evidence>
<dbReference type="SUPFAM" id="SSF52833">
    <property type="entry name" value="Thioredoxin-like"/>
    <property type="match status" value="1"/>
</dbReference>
<dbReference type="NCBIfam" id="TIGR00385">
    <property type="entry name" value="dsbE"/>
    <property type="match status" value="1"/>
</dbReference>
<dbReference type="InterPro" id="IPR017937">
    <property type="entry name" value="Thioredoxin_CS"/>
</dbReference>
<dbReference type="GO" id="GO:0030288">
    <property type="term" value="C:outer membrane-bounded periplasmic space"/>
    <property type="evidence" value="ECO:0007669"/>
    <property type="project" value="InterPro"/>
</dbReference>
<gene>
    <name evidence="7" type="ORF">P245_03145</name>
    <name evidence="8" type="ORF">P608_24150</name>
</gene>
<evidence type="ECO:0000313" key="8">
    <source>
        <dbReference type="EMBL" id="KGH04622.1"/>
    </source>
</evidence>
<dbReference type="PANTHER" id="PTHR42852">
    <property type="entry name" value="THIOL:DISULFIDE INTERCHANGE PROTEIN DSBE"/>
    <property type="match status" value="1"/>
</dbReference>
<dbReference type="CDD" id="cd03010">
    <property type="entry name" value="TlpA_like_DsbE"/>
    <property type="match status" value="1"/>
</dbReference>
<dbReference type="PROSITE" id="PS00194">
    <property type="entry name" value="THIOREDOXIN_1"/>
    <property type="match status" value="1"/>
</dbReference>
<keyword evidence="3" id="KW-0201">Cytochrome c-type biogenesis</keyword>
<evidence type="ECO:0000256" key="4">
    <source>
        <dbReference type="ARBA" id="ARBA00023157"/>
    </source>
</evidence>
<dbReference type="Proteomes" id="UP000029567">
    <property type="component" value="Unassembled WGS sequence"/>
</dbReference>
<comment type="subcellular location">
    <subcellularLocation>
        <location evidence="1">Cell envelope</location>
    </subcellularLocation>
</comment>
<dbReference type="PANTHER" id="PTHR42852:SF6">
    <property type="entry name" value="THIOL:DISULFIDE INTERCHANGE PROTEIN DSBE"/>
    <property type="match status" value="1"/>
</dbReference>
<dbReference type="InterPro" id="IPR013740">
    <property type="entry name" value="Redoxin"/>
</dbReference>
<sequence length="173" mass="19357">MMRFVLPLAIFLGLAIMLGLGLQRDPRALPSALLEQPAPAIDRPLLEDQQQVLHLQDLRGRAWLLNVWASWCAPCRQELPVLAELSKRDAVAVYGLNYKDQPDKARALLRVAGNPYRASAIDGDGRVGMDFGIQGVPETFVIDSQGRVRYRHVGPVTAEIWRDRLLPVIRSLQ</sequence>
<reference evidence="9 10" key="1">
    <citation type="submission" date="2013-09" db="EMBL/GenBank/DDBJ databases">
        <title>High correlation between genotypes and phenotypes of environmental bacteria Comamonas testosteroni strains.</title>
        <authorList>
            <person name="Liu L."/>
            <person name="Zhu W."/>
            <person name="Xia X."/>
            <person name="Xu B."/>
            <person name="Luo M."/>
            <person name="Wang G."/>
        </authorList>
    </citation>
    <scope>NUCLEOTIDE SEQUENCE [LARGE SCALE GENOMIC DNA]</scope>
    <source>
        <strain evidence="8 9">DF2</strain>
        <strain evidence="7 10">JL14</strain>
    </source>
</reference>
<comment type="similarity">
    <text evidence="2">Belongs to the thioredoxin family. DsbE subfamily.</text>
</comment>
<keyword evidence="9" id="KW-1185">Reference proteome</keyword>
<feature type="domain" description="Thioredoxin" evidence="6">
    <location>
        <begin position="32"/>
        <end position="173"/>
    </location>
</feature>
<evidence type="ECO:0000256" key="1">
    <source>
        <dbReference type="ARBA" id="ARBA00004196"/>
    </source>
</evidence>
<dbReference type="Pfam" id="PF08534">
    <property type="entry name" value="Redoxin"/>
    <property type="match status" value="1"/>
</dbReference>
<evidence type="ECO:0000313" key="7">
    <source>
        <dbReference type="EMBL" id="KGH00373.1"/>
    </source>
</evidence>
<dbReference type="Gene3D" id="3.40.30.10">
    <property type="entry name" value="Glutaredoxin"/>
    <property type="match status" value="1"/>
</dbReference>
<organism evidence="8 9">
    <name type="scientific">Comamonas thiooxydans</name>
    <dbReference type="NCBI Taxonomy" id="363952"/>
    <lineage>
        <taxon>Bacteria</taxon>
        <taxon>Pseudomonadati</taxon>
        <taxon>Pseudomonadota</taxon>
        <taxon>Betaproteobacteria</taxon>
        <taxon>Burkholderiales</taxon>
        <taxon>Comamonadaceae</taxon>
        <taxon>Comamonas</taxon>
    </lineage>
</organism>
<evidence type="ECO:0000256" key="5">
    <source>
        <dbReference type="ARBA" id="ARBA00023284"/>
    </source>
</evidence>
<protein>
    <submittedName>
        <fullName evidence="8">Thiol:disulfide interchange protein</fullName>
    </submittedName>
</protein>
<dbReference type="InterPro" id="IPR050553">
    <property type="entry name" value="Thioredoxin_ResA/DsbE_sf"/>
</dbReference>
<keyword evidence="5" id="KW-0676">Redox-active center</keyword>
<dbReference type="Proteomes" id="UP000029549">
    <property type="component" value="Unassembled WGS sequence"/>
</dbReference>
<dbReference type="InterPro" id="IPR004799">
    <property type="entry name" value="Periplasmic_diS_OxRdtase_DsbE"/>
</dbReference>
<comment type="caution">
    <text evidence="8">The sequence shown here is derived from an EMBL/GenBank/DDBJ whole genome shotgun (WGS) entry which is preliminary data.</text>
</comment>
<dbReference type="EMBL" id="AWTP01000155">
    <property type="protein sequence ID" value="KGH04622.1"/>
    <property type="molecule type" value="Genomic_DNA"/>
</dbReference>
<evidence type="ECO:0000313" key="9">
    <source>
        <dbReference type="Proteomes" id="UP000029549"/>
    </source>
</evidence>
<evidence type="ECO:0000313" key="10">
    <source>
        <dbReference type="Proteomes" id="UP000029567"/>
    </source>
</evidence>
<proteinExistence type="inferred from homology"/>
<evidence type="ECO:0000256" key="2">
    <source>
        <dbReference type="ARBA" id="ARBA00007758"/>
    </source>
</evidence>
<dbReference type="AlphaFoldDB" id="A0A096EBV6"/>
<name>A0A096EBV6_9BURK</name>
<accession>A0A096EBV6</accession>
<evidence type="ECO:0000259" key="6">
    <source>
        <dbReference type="PROSITE" id="PS51352"/>
    </source>
</evidence>
<dbReference type="GO" id="GO:0015036">
    <property type="term" value="F:disulfide oxidoreductase activity"/>
    <property type="evidence" value="ECO:0007669"/>
    <property type="project" value="InterPro"/>
</dbReference>
<dbReference type="GO" id="GO:0017004">
    <property type="term" value="P:cytochrome complex assembly"/>
    <property type="evidence" value="ECO:0007669"/>
    <property type="project" value="UniProtKB-KW"/>
</dbReference>